<dbReference type="InterPro" id="IPR023214">
    <property type="entry name" value="HAD_sf"/>
</dbReference>
<dbReference type="InterPro" id="IPR052898">
    <property type="entry name" value="ACAD10-like"/>
</dbReference>
<dbReference type="NCBIfam" id="TIGR01509">
    <property type="entry name" value="HAD-SF-IA-v3"/>
    <property type="match status" value="1"/>
</dbReference>
<dbReference type="InterPro" id="IPR036412">
    <property type="entry name" value="HAD-like_sf"/>
</dbReference>
<dbReference type="Pfam" id="PF00702">
    <property type="entry name" value="Hydrolase"/>
    <property type="match status" value="1"/>
</dbReference>
<comment type="caution">
    <text evidence="1">The sequence shown here is derived from an EMBL/GenBank/DDBJ whole genome shotgun (WGS) entry which is preliminary data.</text>
</comment>
<dbReference type="Gene3D" id="3.40.50.1000">
    <property type="entry name" value="HAD superfamily/HAD-like"/>
    <property type="match status" value="1"/>
</dbReference>
<gene>
    <name evidence="1" type="primary">ACAD10</name>
    <name evidence="1" type="ORF">Tcan_04532</name>
</gene>
<dbReference type="SFLD" id="SFLDS00003">
    <property type="entry name" value="Haloacid_Dehalogenase"/>
    <property type="match status" value="1"/>
</dbReference>
<dbReference type="EMBL" id="JPKZ01001693">
    <property type="protein sequence ID" value="KHN80701.1"/>
    <property type="molecule type" value="Genomic_DNA"/>
</dbReference>
<dbReference type="Proteomes" id="UP000031036">
    <property type="component" value="Unassembled WGS sequence"/>
</dbReference>
<dbReference type="InterPro" id="IPR023198">
    <property type="entry name" value="PGP-like_dom2"/>
</dbReference>
<dbReference type="PANTHER" id="PTHR47829">
    <property type="entry name" value="HYDROLASE, PUTATIVE (AFU_ORTHOLOGUE AFUA_1G12880)-RELATED"/>
    <property type="match status" value="1"/>
</dbReference>
<dbReference type="STRING" id="6265.A0A0B2VB20"/>
<dbReference type="OrthoDB" id="408373at2759"/>
<dbReference type="SUPFAM" id="SSF56784">
    <property type="entry name" value="HAD-like"/>
    <property type="match status" value="1"/>
</dbReference>
<reference evidence="1 2" key="1">
    <citation type="submission" date="2014-11" db="EMBL/GenBank/DDBJ databases">
        <title>Genetic blueprint of the zoonotic pathogen Toxocara canis.</title>
        <authorList>
            <person name="Zhu X.-Q."/>
            <person name="Korhonen P.K."/>
            <person name="Cai H."/>
            <person name="Young N.D."/>
            <person name="Nejsum P."/>
            <person name="von Samson-Himmelstjerna G."/>
            <person name="Boag P.R."/>
            <person name="Tan P."/>
            <person name="Li Q."/>
            <person name="Min J."/>
            <person name="Yang Y."/>
            <person name="Wang X."/>
            <person name="Fang X."/>
            <person name="Hall R.S."/>
            <person name="Hofmann A."/>
            <person name="Sternberg P.W."/>
            <person name="Jex A.R."/>
            <person name="Gasser R.B."/>
        </authorList>
    </citation>
    <scope>NUCLEOTIDE SEQUENCE [LARGE SCALE GENOMIC DNA]</scope>
    <source>
        <strain evidence="1">PN_DK_2014</strain>
    </source>
</reference>
<dbReference type="SFLD" id="SFLDG01129">
    <property type="entry name" value="C1.5:_HAD__Beta-PGM__Phosphata"/>
    <property type="match status" value="1"/>
</dbReference>
<accession>A0A0B2VB20</accession>
<name>A0A0B2VB20_TOXCA</name>
<dbReference type="PRINTS" id="PR00413">
    <property type="entry name" value="HADHALOGNASE"/>
</dbReference>
<keyword evidence="2" id="KW-1185">Reference proteome</keyword>
<protein>
    <submittedName>
        <fullName evidence="1">Acyl-CoA dehydrogenase family member 10</fullName>
    </submittedName>
</protein>
<dbReference type="Gene3D" id="1.10.150.240">
    <property type="entry name" value="Putative phosphatase, domain 2"/>
    <property type="match status" value="1"/>
</dbReference>
<evidence type="ECO:0000313" key="2">
    <source>
        <dbReference type="Proteomes" id="UP000031036"/>
    </source>
</evidence>
<dbReference type="InterPro" id="IPR006439">
    <property type="entry name" value="HAD-SF_hydro_IA"/>
</dbReference>
<evidence type="ECO:0000313" key="1">
    <source>
        <dbReference type="EMBL" id="KHN80701.1"/>
    </source>
</evidence>
<dbReference type="CDD" id="cd02603">
    <property type="entry name" value="HAD_sEH-N_like"/>
    <property type="match status" value="1"/>
</dbReference>
<organism evidence="1 2">
    <name type="scientific">Toxocara canis</name>
    <name type="common">Canine roundworm</name>
    <dbReference type="NCBI Taxonomy" id="6265"/>
    <lineage>
        <taxon>Eukaryota</taxon>
        <taxon>Metazoa</taxon>
        <taxon>Ecdysozoa</taxon>
        <taxon>Nematoda</taxon>
        <taxon>Chromadorea</taxon>
        <taxon>Rhabditida</taxon>
        <taxon>Spirurina</taxon>
        <taxon>Ascaridomorpha</taxon>
        <taxon>Ascaridoidea</taxon>
        <taxon>Toxocaridae</taxon>
        <taxon>Toxocara</taxon>
    </lineage>
</organism>
<proteinExistence type="predicted"/>
<dbReference type="PANTHER" id="PTHR47829:SF1">
    <property type="entry name" value="HAD FAMILY PHOSPHATASE"/>
    <property type="match status" value="1"/>
</dbReference>
<sequence length="241" mass="27267">MHDFLVPSFIGVAGRKWKLCRIFIGLQIEIMAYKAVLFDSTGVIMTYAGLPYIDEFMQRAKKVKSIWKIWADLELGKMDVKDANSVFQPILDADPNLKEQVTRAMTNDAILSLFDNMTEDENFALAVPKIRSAGIRTCLLTNQMFHDDKRKDVFVPESIIAKFDENVISCRDGCRKPDAEIFLLAAKKLNLDPKECVFIDDFPENCEGARKVGMTAIQVHGSDTKTAIKELERLLNLNLIS</sequence>
<dbReference type="AlphaFoldDB" id="A0A0B2VB20"/>